<gene>
    <name evidence="1" type="ORF">ST47_g6454</name>
</gene>
<name>A0A163CEX7_DIDRA</name>
<keyword evidence="2" id="KW-1185">Reference proteome</keyword>
<dbReference type="AlphaFoldDB" id="A0A163CEX7"/>
<organism evidence="1 2">
    <name type="scientific">Didymella rabiei</name>
    <name type="common">Chickpea ascochyta blight fungus</name>
    <name type="synonym">Mycosphaerella rabiei</name>
    <dbReference type="NCBI Taxonomy" id="5454"/>
    <lineage>
        <taxon>Eukaryota</taxon>
        <taxon>Fungi</taxon>
        <taxon>Dikarya</taxon>
        <taxon>Ascomycota</taxon>
        <taxon>Pezizomycotina</taxon>
        <taxon>Dothideomycetes</taxon>
        <taxon>Pleosporomycetidae</taxon>
        <taxon>Pleosporales</taxon>
        <taxon>Pleosporineae</taxon>
        <taxon>Didymellaceae</taxon>
        <taxon>Ascochyta</taxon>
    </lineage>
</organism>
<evidence type="ECO:0000313" key="2">
    <source>
        <dbReference type="Proteomes" id="UP000076837"/>
    </source>
</evidence>
<comment type="caution">
    <text evidence="1">The sequence shown here is derived from an EMBL/GenBank/DDBJ whole genome shotgun (WGS) entry which is preliminary data.</text>
</comment>
<accession>A0A163CEX7</accession>
<protein>
    <submittedName>
        <fullName evidence="1">Uncharacterized protein</fullName>
    </submittedName>
</protein>
<dbReference type="OrthoDB" id="3800029at2759"/>
<dbReference type="Proteomes" id="UP000076837">
    <property type="component" value="Unassembled WGS sequence"/>
</dbReference>
<sequence length="66" mass="7179">MKLSTFLITVFAAAAVAEPCTSKAPVSTPTERVEMCTKICAFRPIQDCGRGGYTKQQGKCWSCCKK</sequence>
<dbReference type="EMBL" id="JYNV01000214">
    <property type="protein sequence ID" value="KZM22412.1"/>
    <property type="molecule type" value="Genomic_DNA"/>
</dbReference>
<proteinExistence type="predicted"/>
<evidence type="ECO:0000313" key="1">
    <source>
        <dbReference type="EMBL" id="KZM22412.1"/>
    </source>
</evidence>
<reference evidence="1 2" key="1">
    <citation type="journal article" date="2016" name="Sci. Rep.">
        <title>Draft genome sequencing and secretome analysis of fungal phytopathogen Ascochyta rabiei provides insight into the necrotrophic effector repertoire.</title>
        <authorList>
            <person name="Verma S."/>
            <person name="Gazara R.K."/>
            <person name="Nizam S."/>
            <person name="Parween S."/>
            <person name="Chattopadhyay D."/>
            <person name="Verma P.K."/>
        </authorList>
    </citation>
    <scope>NUCLEOTIDE SEQUENCE [LARGE SCALE GENOMIC DNA]</scope>
    <source>
        <strain evidence="1 2">ArDII</strain>
    </source>
</reference>